<reference evidence="1" key="1">
    <citation type="submission" date="2020-10" db="EMBL/GenBank/DDBJ databases">
        <authorList>
            <person name="Lu T."/>
            <person name="Wang Q."/>
            <person name="Han X."/>
        </authorList>
    </citation>
    <scope>NUCLEOTIDE SEQUENCE</scope>
    <source>
        <strain evidence="1">WQ 366</strain>
    </source>
</reference>
<accession>A0ABS7Z408</accession>
<evidence type="ECO:0000313" key="1">
    <source>
        <dbReference type="EMBL" id="MCA5003610.1"/>
    </source>
</evidence>
<keyword evidence="2" id="KW-1185">Reference proteome</keyword>
<evidence type="ECO:0000313" key="2">
    <source>
        <dbReference type="Proteomes" id="UP001165302"/>
    </source>
</evidence>
<dbReference type="RefSeq" id="WP_225550946.1">
    <property type="nucleotide sequence ID" value="NZ_JADEYP010000001.1"/>
</dbReference>
<dbReference type="Proteomes" id="UP001165302">
    <property type="component" value="Unassembled WGS sequence"/>
</dbReference>
<name>A0ABS7Z408_9SPHI</name>
<protein>
    <submittedName>
        <fullName evidence="1">Uncharacterized protein</fullName>
    </submittedName>
</protein>
<proteinExistence type="predicted"/>
<comment type="caution">
    <text evidence="1">The sequence shown here is derived from an EMBL/GenBank/DDBJ whole genome shotgun (WGS) entry which is preliminary data.</text>
</comment>
<sequence>MALKRIIWLTLLLNIGVIKAQSINTETVDYQILLSPKFKTEINDRSYKINLLSPYNLTKEQVIENSKKEFQYKLSNFDALVEKSKLEFNEKLKTYDDEVVLAKEKFEIENAAFKKLSLLERLALTEQNKNPKLRIPAKPEYFPPSKPVYSEPNLNNYLIIDNSVLESQIQISGFTKTSSFYDINIQIDKLNLIDNNNQTHGNQPTSIHIKKNGQELLNHNIFTDYKLVSSSPSNSVNKVTIEKSNINNIVKEINVYLNEQLGYQSIDKSIKLYFVKNKDGKYDDLEKAHIYATTNLKKINPANPAVTESAIAGLKKALDVWATYTTKIDYKDKKAVYNSKISTMIYFNLINLNLALDNKSEAEKWLNQMQENIIYMDLSSSENNELKNIEKEIYK</sequence>
<dbReference type="EMBL" id="JADEYP010000001">
    <property type="protein sequence ID" value="MCA5003610.1"/>
    <property type="molecule type" value="Genomic_DNA"/>
</dbReference>
<organism evidence="1 2">
    <name type="scientific">Sphingobacterium bovistauri</name>
    <dbReference type="NCBI Taxonomy" id="2781959"/>
    <lineage>
        <taxon>Bacteria</taxon>
        <taxon>Pseudomonadati</taxon>
        <taxon>Bacteroidota</taxon>
        <taxon>Sphingobacteriia</taxon>
        <taxon>Sphingobacteriales</taxon>
        <taxon>Sphingobacteriaceae</taxon>
        <taxon>Sphingobacterium</taxon>
    </lineage>
</organism>
<gene>
    <name evidence="1" type="ORF">IPZ78_00435</name>
</gene>